<dbReference type="Pfam" id="PF03583">
    <property type="entry name" value="LIP"/>
    <property type="match status" value="1"/>
</dbReference>
<protein>
    <submittedName>
        <fullName evidence="2">Alpha/beta fold hydrolase</fullName>
    </submittedName>
</protein>
<dbReference type="Proteomes" id="UP001174208">
    <property type="component" value="Unassembled WGS sequence"/>
</dbReference>
<evidence type="ECO:0000313" key="2">
    <source>
        <dbReference type="EMBL" id="MDN4616308.1"/>
    </source>
</evidence>
<dbReference type="GO" id="GO:0016787">
    <property type="term" value="F:hydrolase activity"/>
    <property type="evidence" value="ECO:0007669"/>
    <property type="project" value="UniProtKB-KW"/>
</dbReference>
<dbReference type="InterPro" id="IPR029058">
    <property type="entry name" value="AB_hydrolase_fold"/>
</dbReference>
<name>A0ABT8KFV0_9MICO</name>
<comment type="caution">
    <text evidence="2">The sequence shown here is derived from an EMBL/GenBank/DDBJ whole genome shotgun (WGS) entry which is preliminary data.</text>
</comment>
<dbReference type="Gene3D" id="3.40.50.1820">
    <property type="entry name" value="alpha/beta hydrolase"/>
    <property type="match status" value="2"/>
</dbReference>
<feature type="signal peptide" evidence="1">
    <location>
        <begin position="1"/>
        <end position="30"/>
    </location>
</feature>
<evidence type="ECO:0000256" key="1">
    <source>
        <dbReference type="SAM" id="SignalP"/>
    </source>
</evidence>
<keyword evidence="1" id="KW-0732">Signal</keyword>
<organism evidence="2 3">
    <name type="scientific">Leifsonia williamsii</name>
    <dbReference type="NCBI Taxonomy" id="3035919"/>
    <lineage>
        <taxon>Bacteria</taxon>
        <taxon>Bacillati</taxon>
        <taxon>Actinomycetota</taxon>
        <taxon>Actinomycetes</taxon>
        <taxon>Micrococcales</taxon>
        <taxon>Microbacteriaceae</taxon>
        <taxon>Leifsonia</taxon>
    </lineage>
</organism>
<dbReference type="PANTHER" id="PTHR34853:SF1">
    <property type="entry name" value="LIPASE 5"/>
    <property type="match status" value="1"/>
</dbReference>
<dbReference type="SUPFAM" id="SSF53474">
    <property type="entry name" value="alpha/beta-Hydrolases"/>
    <property type="match status" value="1"/>
</dbReference>
<dbReference type="PIRSF" id="PIRSF029171">
    <property type="entry name" value="Esterase_LipA"/>
    <property type="match status" value="1"/>
</dbReference>
<keyword evidence="3" id="KW-1185">Reference proteome</keyword>
<sequence length="409" mass="42314">MRGTTAARAARAAALLLTPLLALTTLTACTQELRGEEDLGARPYTGRFYEDPPSAVGAPGVVVRSEVAAGAPEGATAWRILFRSTDLRGDAVLNSGMLVVPDGPAPDDGRTIVSWGHPTTGSAEKCAPSRSVDPYLWMEGLPSLLKQGYAVVSTDYTGMGVPGPDSYLIGATEGRNVLDAARAARGFLGDAASDRVLLWGHSQGGQAVLFAAQLSREYAPELDVRAVAVAAPATDLAALLRADIGDVSGVSIGSYAFAAYSEVYDAPLDSILTPEAEAALPAMNGFCLITQNAALHKVAQPLVGRFVTADPGATQPWADLLAANTPGTSALPMPLLVAQGRADQLVRPAATSAFVEREKRLGTAVTYDEIAGATHGSIADKALPGVLRFFAEEVRASASRSSAPSSGSR</sequence>
<dbReference type="InterPro" id="IPR005152">
    <property type="entry name" value="Lipase_secreted"/>
</dbReference>
<keyword evidence="2" id="KW-0378">Hydrolase</keyword>
<evidence type="ECO:0000313" key="3">
    <source>
        <dbReference type="Proteomes" id="UP001174208"/>
    </source>
</evidence>
<dbReference type="RefSeq" id="WP_301209490.1">
    <property type="nucleotide sequence ID" value="NZ_JAROCF010000001.1"/>
</dbReference>
<accession>A0ABT8KFV0</accession>
<gene>
    <name evidence="2" type="ORF">P5G50_17810</name>
</gene>
<dbReference type="PROSITE" id="PS51257">
    <property type="entry name" value="PROKAR_LIPOPROTEIN"/>
    <property type="match status" value="1"/>
</dbReference>
<reference evidence="2" key="1">
    <citation type="submission" date="2023-06" db="EMBL/GenBank/DDBJ databases">
        <title>MT1 and MT2 Draft Genomes of Novel Species.</title>
        <authorList>
            <person name="Venkateswaran K."/>
        </authorList>
    </citation>
    <scope>NUCLEOTIDE SEQUENCE</scope>
    <source>
        <strain evidence="2">F6_8S_P_1B</strain>
    </source>
</reference>
<proteinExistence type="predicted"/>
<feature type="chain" id="PRO_5045211427" evidence="1">
    <location>
        <begin position="31"/>
        <end position="409"/>
    </location>
</feature>
<dbReference type="EMBL" id="JAROCF010000001">
    <property type="protein sequence ID" value="MDN4616308.1"/>
    <property type="molecule type" value="Genomic_DNA"/>
</dbReference>
<dbReference type="PANTHER" id="PTHR34853">
    <property type="match status" value="1"/>
</dbReference>